<evidence type="ECO:0000313" key="2">
    <source>
        <dbReference type="EMBL" id="GAI03235.1"/>
    </source>
</evidence>
<dbReference type="Gene3D" id="3.20.20.20">
    <property type="entry name" value="Dihydropteroate synthase-like"/>
    <property type="match status" value="1"/>
</dbReference>
<sequence length="200" mass="22532">EVVIGTGDRQVKIGGELVLRRHEHRYFNPTAIAIVIDDEMPEDKLVKWVKETEEFNYNYIGIELKLDLVAIRSTSKDPTKFEEAVKKVAEATNMPLVLWSSDVSILERGLLAVKSRRPLLYAATKDNWKDMGELALKYNCPLAVYSPDDIKTLRSIVSALKAWGVEDLALDVGDEFGGGIADTIWSHLRYPLSGEPPFRE</sequence>
<feature type="non-terminal residue" evidence="2">
    <location>
        <position position="1"/>
    </location>
</feature>
<dbReference type="InterPro" id="IPR051069">
    <property type="entry name" value="ACDS_complex_subunit"/>
</dbReference>
<dbReference type="PANTHER" id="PTHR36214">
    <property type="match status" value="1"/>
</dbReference>
<accession>X1LLF5</accession>
<dbReference type="InterPro" id="IPR011005">
    <property type="entry name" value="Dihydropteroate_synth-like_sf"/>
</dbReference>
<name>X1LLF5_9ZZZZ</name>
<dbReference type="InterPro" id="IPR016041">
    <property type="entry name" value="Ac-CoA_synth_d_su_TIM-brl"/>
</dbReference>
<dbReference type="SUPFAM" id="SSF51717">
    <property type="entry name" value="Dihydropteroate synthetase-like"/>
    <property type="match status" value="1"/>
</dbReference>
<protein>
    <recommendedName>
        <fullName evidence="1">CO dehydrogenase/acetyl-CoA synthase delta subunit TIM barrel domain-containing protein</fullName>
    </recommendedName>
</protein>
<evidence type="ECO:0000259" key="1">
    <source>
        <dbReference type="Pfam" id="PF03599"/>
    </source>
</evidence>
<proteinExistence type="predicted"/>
<dbReference type="EMBL" id="BARV01011009">
    <property type="protein sequence ID" value="GAI03235.1"/>
    <property type="molecule type" value="Genomic_DNA"/>
</dbReference>
<comment type="caution">
    <text evidence="2">The sequence shown here is derived from an EMBL/GenBank/DDBJ whole genome shotgun (WGS) entry which is preliminary data.</text>
</comment>
<organism evidence="2">
    <name type="scientific">marine sediment metagenome</name>
    <dbReference type="NCBI Taxonomy" id="412755"/>
    <lineage>
        <taxon>unclassified sequences</taxon>
        <taxon>metagenomes</taxon>
        <taxon>ecological metagenomes</taxon>
    </lineage>
</organism>
<dbReference type="AlphaFoldDB" id="X1LLF5"/>
<reference evidence="2" key="1">
    <citation type="journal article" date="2014" name="Front. Microbiol.">
        <title>High frequency of phylogenetically diverse reductive dehalogenase-homologous genes in deep subseafloor sedimentary metagenomes.</title>
        <authorList>
            <person name="Kawai M."/>
            <person name="Futagami T."/>
            <person name="Toyoda A."/>
            <person name="Takaki Y."/>
            <person name="Nishi S."/>
            <person name="Hori S."/>
            <person name="Arai W."/>
            <person name="Tsubouchi T."/>
            <person name="Morono Y."/>
            <person name="Uchiyama I."/>
            <person name="Ito T."/>
            <person name="Fujiyama A."/>
            <person name="Inagaki F."/>
            <person name="Takami H."/>
        </authorList>
    </citation>
    <scope>NUCLEOTIDE SEQUENCE</scope>
    <source>
        <strain evidence="2">Expedition CK06-06</strain>
    </source>
</reference>
<dbReference type="PANTHER" id="PTHR36214:SF3">
    <property type="entry name" value="ACETYL-COA DECARBONYLASE_SYNTHASE COMPLEX SUBUNIT GAMMA"/>
    <property type="match status" value="1"/>
</dbReference>
<dbReference type="Pfam" id="PF03599">
    <property type="entry name" value="CdhD"/>
    <property type="match status" value="1"/>
</dbReference>
<gene>
    <name evidence="2" type="ORF">S06H3_21074</name>
</gene>
<feature type="domain" description="CO dehydrogenase/acetyl-CoA synthase delta subunit TIM barrel" evidence="1">
    <location>
        <begin position="1"/>
        <end position="187"/>
    </location>
</feature>